<dbReference type="Pfam" id="PF12824">
    <property type="entry name" value="MRP-L20"/>
    <property type="match status" value="1"/>
</dbReference>
<evidence type="ECO:0000313" key="3">
    <source>
        <dbReference type="Proteomes" id="UP000297716"/>
    </source>
</evidence>
<accession>A0A4Z0YN92</accession>
<feature type="compositionally biased region" description="Basic residues" evidence="1">
    <location>
        <begin position="30"/>
        <end position="45"/>
    </location>
</feature>
<dbReference type="Proteomes" id="UP000297716">
    <property type="component" value="Unassembled WGS sequence"/>
</dbReference>
<feature type="compositionally biased region" description="Low complexity" evidence="1">
    <location>
        <begin position="97"/>
        <end position="110"/>
    </location>
</feature>
<dbReference type="GO" id="GO:0005762">
    <property type="term" value="C:mitochondrial large ribosomal subunit"/>
    <property type="evidence" value="ECO:0007669"/>
    <property type="project" value="TreeGrafter"/>
</dbReference>
<dbReference type="GO" id="GO:0003735">
    <property type="term" value="F:structural constituent of ribosome"/>
    <property type="evidence" value="ECO:0007669"/>
    <property type="project" value="TreeGrafter"/>
</dbReference>
<gene>
    <name evidence="2" type="ORF">E0Z10_g9697</name>
</gene>
<dbReference type="PANTHER" id="PTHR28266:SF1">
    <property type="entry name" value="LARGE RIBOSOMAL SUBUNIT PROTEIN ML58"/>
    <property type="match status" value="1"/>
</dbReference>
<dbReference type="PANTHER" id="PTHR28266">
    <property type="entry name" value="54S RIBOSOMAL PROTEIN L20, MITOCHONDRIAL"/>
    <property type="match status" value="1"/>
</dbReference>
<evidence type="ECO:0000256" key="1">
    <source>
        <dbReference type="SAM" id="MobiDB-lite"/>
    </source>
</evidence>
<dbReference type="AlphaFoldDB" id="A0A4Z0YN92"/>
<name>A0A4Z0YN92_9PEZI</name>
<keyword evidence="3" id="KW-1185">Reference proteome</keyword>
<dbReference type="InterPro" id="IPR024388">
    <property type="entry name" value="Ribosomal_mL58"/>
</dbReference>
<evidence type="ECO:0000313" key="2">
    <source>
        <dbReference type="EMBL" id="TGJ79076.1"/>
    </source>
</evidence>
<reference evidence="2 3" key="1">
    <citation type="submission" date="2019-03" db="EMBL/GenBank/DDBJ databases">
        <title>Draft genome sequence of Xylaria hypoxylon DSM 108379, a ubiquitous saprotrophic-parasitic fungi on hardwood.</title>
        <authorList>
            <person name="Buettner E."/>
            <person name="Leonhardt S."/>
            <person name="Gebauer A.M."/>
            <person name="Liers C."/>
            <person name="Hofrichter M."/>
            <person name="Kellner H."/>
        </authorList>
    </citation>
    <scope>NUCLEOTIDE SEQUENCE [LARGE SCALE GENOMIC DNA]</scope>
    <source>
        <strain evidence="2 3">DSM 108379</strain>
    </source>
</reference>
<proteinExistence type="predicted"/>
<dbReference type="EMBL" id="SKBN01000319">
    <property type="protein sequence ID" value="TGJ79076.1"/>
    <property type="molecule type" value="Genomic_DNA"/>
</dbReference>
<dbReference type="OrthoDB" id="6021263at2759"/>
<organism evidence="2 3">
    <name type="scientific">Xylaria hypoxylon</name>
    <dbReference type="NCBI Taxonomy" id="37992"/>
    <lineage>
        <taxon>Eukaryota</taxon>
        <taxon>Fungi</taxon>
        <taxon>Dikarya</taxon>
        <taxon>Ascomycota</taxon>
        <taxon>Pezizomycotina</taxon>
        <taxon>Sordariomycetes</taxon>
        <taxon>Xylariomycetidae</taxon>
        <taxon>Xylariales</taxon>
        <taxon>Xylariaceae</taxon>
        <taxon>Xylaria</taxon>
    </lineage>
</organism>
<dbReference type="STRING" id="37992.A0A4Z0YN92"/>
<comment type="caution">
    <text evidence="2">The sequence shown here is derived from an EMBL/GenBank/DDBJ whole genome shotgun (WGS) entry which is preliminary data.</text>
</comment>
<feature type="region of interest" description="Disordered" evidence="1">
    <location>
        <begin position="97"/>
        <end position="120"/>
    </location>
</feature>
<protein>
    <submittedName>
        <fullName evidence="2">Uncharacterized protein</fullName>
    </submittedName>
</protein>
<feature type="region of interest" description="Disordered" evidence="1">
    <location>
        <begin position="29"/>
        <end position="50"/>
    </location>
</feature>
<sequence>METRQALRPLSSLAHATSSVTRTPVFRSVASRRHQSTTSRTKKMLKIPPHPDFLIPRSGQNHIIYNPPPSAPSVFHTPFKFLPKSDPRRQANLIQLLRSSSGSHTSRGSTALPPPSRTVETRQKKYNVTREQVEEMRQLRASNPVTWSVIKLAEKFDCSPLFVMICCKASPEHKDNERQRLEAIKARWGTIRTKARDERKKRKVLLFRGAL</sequence>